<evidence type="ECO:0000313" key="1">
    <source>
        <dbReference type="EMBL" id="QPS83279.1"/>
    </source>
</evidence>
<reference evidence="1 2" key="1">
    <citation type="submission" date="2020-12" db="EMBL/GenBank/DDBJ databases">
        <title>FDA dAtabase for Regulatory Grade micrObial Sequences (FDA-ARGOS): Supporting development and validation of Infectious Disease Dx tests.</title>
        <authorList>
            <person name="Sproer C."/>
            <person name="Gronow S."/>
            <person name="Severitt S."/>
            <person name="Schroder I."/>
            <person name="Tallon L."/>
            <person name="Sadzewicz L."/>
            <person name="Zhao X."/>
            <person name="Boylan J."/>
            <person name="Ott S."/>
            <person name="Bowen H."/>
            <person name="Vavikolanu K."/>
            <person name="Mehta A."/>
            <person name="Aluvathingal J."/>
            <person name="Nadendla S."/>
            <person name="Lowell S."/>
            <person name="Myers T."/>
            <person name="Yan Y."/>
            <person name="Sichtig H."/>
        </authorList>
    </citation>
    <scope>NUCLEOTIDE SEQUENCE [LARGE SCALE GENOMIC DNA]</scope>
    <source>
        <strain evidence="1 2">FDAARGOS_890</strain>
    </source>
</reference>
<keyword evidence="2" id="KW-1185">Reference proteome</keyword>
<organism evidence="1 2">
    <name type="scientific">Delftia lacustris</name>
    <dbReference type="NCBI Taxonomy" id="558537"/>
    <lineage>
        <taxon>Bacteria</taxon>
        <taxon>Pseudomonadati</taxon>
        <taxon>Pseudomonadota</taxon>
        <taxon>Betaproteobacteria</taxon>
        <taxon>Burkholderiales</taxon>
        <taxon>Comamonadaceae</taxon>
        <taxon>Delftia</taxon>
    </lineage>
</organism>
<dbReference type="Proteomes" id="UP000595064">
    <property type="component" value="Chromosome"/>
</dbReference>
<dbReference type="EMBL" id="CP065748">
    <property type="protein sequence ID" value="QPS83279.1"/>
    <property type="molecule type" value="Genomic_DNA"/>
</dbReference>
<accession>A0A7T2YWX3</accession>
<sequence length="98" mass="10602">MTFADRKAARAAQHQAEQGKNFKFRVRCNSYALPDSMESVLPGLFASRAQAEEFAFGKIPGAPVGDTGALRAMNAALAARKMIPLPYGATFIIDRVEV</sequence>
<name>A0A7T2YWX3_9BURK</name>
<protein>
    <submittedName>
        <fullName evidence="1">Uncharacterized protein</fullName>
    </submittedName>
</protein>
<dbReference type="RefSeq" id="WP_016452954.1">
    <property type="nucleotide sequence ID" value="NZ_CP065748.1"/>
</dbReference>
<proteinExistence type="predicted"/>
<dbReference type="KEGG" id="dla:I6G47_09510"/>
<evidence type="ECO:0000313" key="2">
    <source>
        <dbReference type="Proteomes" id="UP000595064"/>
    </source>
</evidence>
<dbReference type="AlphaFoldDB" id="A0A7T2YWX3"/>
<gene>
    <name evidence="1" type="ORF">I6G47_09510</name>
</gene>